<dbReference type="EMBL" id="LR796844">
    <property type="protein sequence ID" value="CAB4169681.1"/>
    <property type="molecule type" value="Genomic_DNA"/>
</dbReference>
<accession>A0A6J5PJU9</accession>
<evidence type="ECO:0000313" key="2">
    <source>
        <dbReference type="EMBL" id="CAB4197712.1"/>
    </source>
</evidence>
<reference evidence="1" key="1">
    <citation type="submission" date="2020-05" db="EMBL/GenBank/DDBJ databases">
        <authorList>
            <person name="Chiriac C."/>
            <person name="Salcher M."/>
            <person name="Ghai R."/>
            <person name="Kavagutti S V."/>
        </authorList>
    </citation>
    <scope>NUCLEOTIDE SEQUENCE</scope>
</reference>
<organism evidence="1">
    <name type="scientific">uncultured Caudovirales phage</name>
    <dbReference type="NCBI Taxonomy" id="2100421"/>
    <lineage>
        <taxon>Viruses</taxon>
        <taxon>Duplodnaviria</taxon>
        <taxon>Heunggongvirae</taxon>
        <taxon>Uroviricota</taxon>
        <taxon>Caudoviricetes</taxon>
        <taxon>Peduoviridae</taxon>
        <taxon>Maltschvirus</taxon>
        <taxon>Maltschvirus maltsch</taxon>
    </lineage>
</organism>
<dbReference type="EMBL" id="LR797254">
    <property type="protein sequence ID" value="CAB4197712.1"/>
    <property type="molecule type" value="Genomic_DNA"/>
</dbReference>
<protein>
    <submittedName>
        <fullName evidence="1">Uncharacterized protein</fullName>
    </submittedName>
</protein>
<name>A0A6J5PJU9_9CAUD</name>
<proteinExistence type="predicted"/>
<evidence type="ECO:0000313" key="1">
    <source>
        <dbReference type="EMBL" id="CAB4169681.1"/>
    </source>
</evidence>
<sequence>MLEADAYELDSLEAIFIEHVEPSQPRIFANTRGGYAAHADGLRSDARSLRRNVGQCVNVDQVPLDLVEMWQTLGGK</sequence>
<gene>
    <name evidence="2" type="ORF">UFOVP1305_29</name>
    <name evidence="1" type="ORF">UFOVP896_67</name>
</gene>